<organism evidence="2 3">
    <name type="scientific">Aspergillus ruber (strain CBS 135680)</name>
    <dbReference type="NCBI Taxonomy" id="1388766"/>
    <lineage>
        <taxon>Eukaryota</taxon>
        <taxon>Fungi</taxon>
        <taxon>Dikarya</taxon>
        <taxon>Ascomycota</taxon>
        <taxon>Pezizomycotina</taxon>
        <taxon>Eurotiomycetes</taxon>
        <taxon>Eurotiomycetidae</taxon>
        <taxon>Eurotiales</taxon>
        <taxon>Aspergillaceae</taxon>
        <taxon>Aspergillus</taxon>
        <taxon>Aspergillus subgen. Aspergillus</taxon>
    </lineage>
</organism>
<protein>
    <submittedName>
        <fullName evidence="2">Uncharacterized protein</fullName>
    </submittedName>
</protein>
<evidence type="ECO:0000313" key="2">
    <source>
        <dbReference type="EMBL" id="EYE92556.1"/>
    </source>
</evidence>
<feature type="compositionally biased region" description="Polar residues" evidence="1">
    <location>
        <begin position="108"/>
        <end position="117"/>
    </location>
</feature>
<proteinExistence type="predicted"/>
<feature type="region of interest" description="Disordered" evidence="1">
    <location>
        <begin position="25"/>
        <end position="58"/>
    </location>
</feature>
<evidence type="ECO:0000256" key="1">
    <source>
        <dbReference type="SAM" id="MobiDB-lite"/>
    </source>
</evidence>
<accession>A0A017S6X2</accession>
<dbReference type="HOGENOM" id="CLU_558932_0_0_1"/>
<name>A0A017S6X2_ASPRC</name>
<dbReference type="AlphaFoldDB" id="A0A017S6X2"/>
<dbReference type="RefSeq" id="XP_040636244.1">
    <property type="nucleotide sequence ID" value="XM_040777891.1"/>
</dbReference>
<dbReference type="EMBL" id="KK088436">
    <property type="protein sequence ID" value="EYE92556.1"/>
    <property type="molecule type" value="Genomic_DNA"/>
</dbReference>
<sequence length="488" mass="55649">MKRLPQKETGHNLLTSLVPYKVQPSLGLPNQRNPDVVQSSDIVPSRRAPVPQDGHTPFRQYDLADAPILNNSQGFHDGNEFQVGHQPRILAPSHNKNRDIQDRVLPSIENSSSQNRPDSGLREGISRGLPIRSVTPQRLPRQDGFHDTGGDNSQCPKRRIAYYEPVNGDSRSGIAPGVVESVVSDVLKDTPTGARYVPYEISHPENHSSRADSQLRRKFVAPTGFPFAEHWSQKHRDPRIHAELSSELERHVDGQRVYPAHSRPAKVPTGSYAFPLTSAHAIAVDDGSRQSMQVSFDPKAPPVYHGDQNHSRSGPIEYSQTQVPTWQNRDDEHFANISNRRHLYADDFVRPVDLYEPEPLEYTMQRPRVAETSSHSSRLRFYDGKHRDELIDARTPVAYQDRRPLDRRAELPHGYATFEDPHRRLGSDSIFESSSAPGLYHERRYGRSLDFVRYDHDARAPFPQKTTDFQLRSYIFLSHLTFNYLFQL</sequence>
<evidence type="ECO:0000313" key="3">
    <source>
        <dbReference type="Proteomes" id="UP000019804"/>
    </source>
</evidence>
<gene>
    <name evidence="2" type="ORF">EURHEDRAFT_185266</name>
</gene>
<feature type="compositionally biased region" description="Polar residues" evidence="1">
    <location>
        <begin position="28"/>
        <end position="42"/>
    </location>
</feature>
<dbReference type="Proteomes" id="UP000019804">
    <property type="component" value="Unassembled WGS sequence"/>
</dbReference>
<dbReference type="GeneID" id="63693015"/>
<keyword evidence="3" id="KW-1185">Reference proteome</keyword>
<feature type="compositionally biased region" description="Basic and acidic residues" evidence="1">
    <location>
        <begin position="140"/>
        <end position="149"/>
    </location>
</feature>
<feature type="region of interest" description="Disordered" evidence="1">
    <location>
        <begin position="106"/>
        <end position="157"/>
    </location>
</feature>
<reference evidence="3" key="1">
    <citation type="journal article" date="2014" name="Nat. Commun.">
        <title>Genomic adaptations of the halophilic Dead Sea filamentous fungus Eurotium rubrum.</title>
        <authorList>
            <person name="Kis-Papo T."/>
            <person name="Weig A.R."/>
            <person name="Riley R."/>
            <person name="Persoh D."/>
            <person name="Salamov A."/>
            <person name="Sun H."/>
            <person name="Lipzen A."/>
            <person name="Wasser S.P."/>
            <person name="Rambold G."/>
            <person name="Grigoriev I.V."/>
            <person name="Nevo E."/>
        </authorList>
    </citation>
    <scope>NUCLEOTIDE SEQUENCE [LARGE SCALE GENOMIC DNA]</scope>
    <source>
        <strain evidence="3">CBS 135680</strain>
    </source>
</reference>